<dbReference type="STRING" id="698762.SAMN00808754_0492"/>
<dbReference type="PANTHER" id="PTHR43178">
    <property type="entry name" value="DIHYDROLIPOAMIDE ACETYLTRANSFERASE COMPONENT OF PYRUVATE DEHYDROGENASE COMPLEX"/>
    <property type="match status" value="1"/>
</dbReference>
<proteinExistence type="inferred from homology"/>
<dbReference type="PROSITE" id="PS51826">
    <property type="entry name" value="PSBD"/>
    <property type="match status" value="1"/>
</dbReference>
<name>A0A1W1VF77_9FIRM</name>
<dbReference type="Pfam" id="PF02817">
    <property type="entry name" value="E3_binding"/>
    <property type="match status" value="1"/>
</dbReference>
<dbReference type="SUPFAM" id="SSF52777">
    <property type="entry name" value="CoA-dependent acyltransferases"/>
    <property type="match status" value="1"/>
</dbReference>
<dbReference type="Gene3D" id="3.30.559.10">
    <property type="entry name" value="Chloramphenicol acetyltransferase-like domain"/>
    <property type="match status" value="1"/>
</dbReference>
<dbReference type="PROSITE" id="PS50968">
    <property type="entry name" value="BIOTINYL_LIPOYL"/>
    <property type="match status" value="1"/>
</dbReference>
<evidence type="ECO:0000256" key="5">
    <source>
        <dbReference type="ARBA" id="ARBA00023315"/>
    </source>
</evidence>
<dbReference type="InterPro" id="IPR011053">
    <property type="entry name" value="Single_hybrid_motif"/>
</dbReference>
<evidence type="ECO:0000256" key="1">
    <source>
        <dbReference type="ARBA" id="ARBA00001938"/>
    </source>
</evidence>
<evidence type="ECO:0000256" key="2">
    <source>
        <dbReference type="ARBA" id="ARBA00007317"/>
    </source>
</evidence>
<dbReference type="CDD" id="cd06849">
    <property type="entry name" value="lipoyl_domain"/>
    <property type="match status" value="1"/>
</dbReference>
<gene>
    <name evidence="10" type="ORF">SAMN00808754_0492</name>
</gene>
<evidence type="ECO:0000259" key="9">
    <source>
        <dbReference type="PROSITE" id="PS51826"/>
    </source>
</evidence>
<dbReference type="Proteomes" id="UP000192569">
    <property type="component" value="Chromosome I"/>
</dbReference>
<dbReference type="GO" id="GO:0031405">
    <property type="term" value="F:lipoic acid binding"/>
    <property type="evidence" value="ECO:0007669"/>
    <property type="project" value="TreeGrafter"/>
</dbReference>
<keyword evidence="4 6" id="KW-0450">Lipoyl</keyword>
<dbReference type="PANTHER" id="PTHR43178:SF5">
    <property type="entry name" value="LIPOAMIDE ACYLTRANSFERASE COMPONENT OF BRANCHED-CHAIN ALPHA-KETO ACID DEHYDROGENASE COMPLEX, MITOCHONDRIAL"/>
    <property type="match status" value="1"/>
</dbReference>
<comment type="cofactor">
    <cofactor evidence="1 6">
        <name>(R)-lipoate</name>
        <dbReference type="ChEBI" id="CHEBI:83088"/>
    </cofactor>
</comment>
<dbReference type="EMBL" id="LT838272">
    <property type="protein sequence ID" value="SMB91634.1"/>
    <property type="molecule type" value="Genomic_DNA"/>
</dbReference>
<keyword evidence="5 6" id="KW-0012">Acyltransferase</keyword>
<protein>
    <recommendedName>
        <fullName evidence="6">Dihydrolipoamide acetyltransferase component of pyruvate dehydrogenase complex</fullName>
        <ecNumber evidence="6">2.3.1.-</ecNumber>
    </recommendedName>
</protein>
<dbReference type="InterPro" id="IPR000089">
    <property type="entry name" value="Biotin_lipoyl"/>
</dbReference>
<comment type="similarity">
    <text evidence="2 6">Belongs to the 2-oxoacid dehydrogenase family.</text>
</comment>
<dbReference type="PROSITE" id="PS00189">
    <property type="entry name" value="LIPOYL"/>
    <property type="match status" value="1"/>
</dbReference>
<organism evidence="10 11">
    <name type="scientific">Thermanaeromonas toyohensis ToBE</name>
    <dbReference type="NCBI Taxonomy" id="698762"/>
    <lineage>
        <taxon>Bacteria</taxon>
        <taxon>Bacillati</taxon>
        <taxon>Bacillota</taxon>
        <taxon>Clostridia</taxon>
        <taxon>Neomoorellales</taxon>
        <taxon>Neomoorellaceae</taxon>
        <taxon>Thermanaeromonas</taxon>
    </lineage>
</organism>
<dbReference type="SUPFAM" id="SSF47005">
    <property type="entry name" value="Peripheral subunit-binding domain of 2-oxo acid dehydrogenase complex"/>
    <property type="match status" value="1"/>
</dbReference>
<dbReference type="EC" id="2.3.1.-" evidence="6"/>
<evidence type="ECO:0000313" key="11">
    <source>
        <dbReference type="Proteomes" id="UP000192569"/>
    </source>
</evidence>
<feature type="domain" description="Peripheral subunit-binding (PSBD)" evidence="9">
    <location>
        <begin position="130"/>
        <end position="167"/>
    </location>
</feature>
<dbReference type="Pfam" id="PF00364">
    <property type="entry name" value="Biotin_lipoyl"/>
    <property type="match status" value="1"/>
</dbReference>
<dbReference type="GO" id="GO:0016407">
    <property type="term" value="F:acetyltransferase activity"/>
    <property type="evidence" value="ECO:0007669"/>
    <property type="project" value="TreeGrafter"/>
</dbReference>
<evidence type="ECO:0000256" key="7">
    <source>
        <dbReference type="SAM" id="MobiDB-lite"/>
    </source>
</evidence>
<dbReference type="InterPro" id="IPR004167">
    <property type="entry name" value="PSBD"/>
</dbReference>
<dbReference type="InterPro" id="IPR050743">
    <property type="entry name" value="2-oxoacid_DH_E2_comp"/>
</dbReference>
<dbReference type="InterPro" id="IPR003016">
    <property type="entry name" value="2-oxoA_DH_lipoyl-BS"/>
</dbReference>
<accession>A0A1W1VF77</accession>
<dbReference type="Pfam" id="PF00198">
    <property type="entry name" value="2-oxoacid_dh"/>
    <property type="match status" value="1"/>
</dbReference>
<feature type="domain" description="Lipoyl-binding" evidence="8">
    <location>
        <begin position="2"/>
        <end position="78"/>
    </location>
</feature>
<dbReference type="GO" id="GO:0005737">
    <property type="term" value="C:cytoplasm"/>
    <property type="evidence" value="ECO:0007669"/>
    <property type="project" value="TreeGrafter"/>
</dbReference>
<evidence type="ECO:0000256" key="4">
    <source>
        <dbReference type="ARBA" id="ARBA00022823"/>
    </source>
</evidence>
<evidence type="ECO:0000256" key="3">
    <source>
        <dbReference type="ARBA" id="ARBA00022679"/>
    </source>
</evidence>
<dbReference type="Gene3D" id="4.10.320.10">
    <property type="entry name" value="E3-binding domain"/>
    <property type="match status" value="1"/>
</dbReference>
<keyword evidence="3 6" id="KW-0808">Transferase</keyword>
<feature type="compositionally biased region" description="Basic and acidic residues" evidence="7">
    <location>
        <begin position="97"/>
        <end position="130"/>
    </location>
</feature>
<evidence type="ECO:0000256" key="6">
    <source>
        <dbReference type="RuleBase" id="RU003423"/>
    </source>
</evidence>
<dbReference type="AlphaFoldDB" id="A0A1W1VF77"/>
<dbReference type="InterPro" id="IPR023213">
    <property type="entry name" value="CAT-like_dom_sf"/>
</dbReference>
<keyword evidence="11" id="KW-1185">Reference proteome</keyword>
<dbReference type="OrthoDB" id="9805770at2"/>
<dbReference type="Gene3D" id="2.40.50.100">
    <property type="match status" value="1"/>
</dbReference>
<reference evidence="10 11" key="1">
    <citation type="submission" date="2017-04" db="EMBL/GenBank/DDBJ databases">
        <authorList>
            <person name="Afonso C.L."/>
            <person name="Miller P.J."/>
            <person name="Scott M.A."/>
            <person name="Spackman E."/>
            <person name="Goraichik I."/>
            <person name="Dimitrov K.M."/>
            <person name="Suarez D.L."/>
            <person name="Swayne D.E."/>
        </authorList>
    </citation>
    <scope>NUCLEOTIDE SEQUENCE [LARGE SCALE GENOMIC DNA]</scope>
    <source>
        <strain evidence="10 11">ToBE</strain>
    </source>
</reference>
<evidence type="ECO:0000259" key="8">
    <source>
        <dbReference type="PROSITE" id="PS50968"/>
    </source>
</evidence>
<dbReference type="InterPro" id="IPR001078">
    <property type="entry name" value="2-oxoacid_DH_actylTfrase"/>
</dbReference>
<dbReference type="InterPro" id="IPR036625">
    <property type="entry name" value="E3-bd_dom_sf"/>
</dbReference>
<feature type="region of interest" description="Disordered" evidence="7">
    <location>
        <begin position="85"/>
        <end position="132"/>
    </location>
</feature>
<dbReference type="SUPFAM" id="SSF51230">
    <property type="entry name" value="Single hybrid motif"/>
    <property type="match status" value="1"/>
</dbReference>
<sequence length="428" mass="45646">MPYEFRLPADVAVPEMEGFVVNWFKDEGQTVQAGELLLEVQFEKVTFEVYAPVSGVLVKILCPQGQVVRVGQPLCLIEEEATVEAGGGETATPPAHAPEEAAHIPGETEHGSRETIVDRQDTGKREDEVRATPAARRLARELGIPLEAVPGSGPGGRITEEDVQAFARRSAGSSSGDVTGSAASAATPGAFGVTTEADTGPQRVPLTPTQRLVGARMLQSLRETAQFTVGREVDVSALAALRAELKRAGSPVTMTDFIHRAVVLALVEHRELQAVLDGDELVLPAAVHLGFAVARGDDLLVPVIRNAQNLSLNELAAERRRLTEAVLQGRIRPDELQGGTFTVTNLGTYGIDFFTPVLYPPQSAILGVGRTVERPVLEGGKVRPAHVLTLSLTVDHRVINGAPAARFLARLAELLSRPEALLGPEGRP</sequence>
<evidence type="ECO:0000313" key="10">
    <source>
        <dbReference type="EMBL" id="SMB91634.1"/>
    </source>
</evidence>